<evidence type="ECO:0000256" key="4">
    <source>
        <dbReference type="SAM" id="MobiDB-lite"/>
    </source>
</evidence>
<keyword evidence="3" id="KW-0012">Acyltransferase</keyword>
<sequence length="519" mass="54922">MAPYEAIGVANGSVNGVSDVNGVDTNGNSGVNGTANGHTNGDTNGHANGHTNGHHHHNHANGNHHINDTVGDNEEVEGEGEEEEEEEEEMFPEDLGLRIMGIGVQYPQYRVQPKDLDTIAQKFYPQTDALKKVLSINRYTGITARPSIGEHLHPLANQPTAPTITDLHSLFLTEGVSLSVSACQQALKESTYKPSQITHTVFTTCTDSSNPGYDTFVLKSLGIKNTVEKVLLSGVGCSGGLAGLRTACNIALGAKARGRKARILVCATEICTVLVRSELDSIVKEDNVRIGITLFSDCSSAVVISNGIGEDVDKKGVYEILGWKHKTLDETEAELGFDVDPLGWKVILTPKVPTITSAATPSLYNSLLSSIPPSTLSSLSSTSTPSISPTDLDWALHPGGSLILTSIESTMSLTPSQLRASFEVYTNYGNSSSATVFSVMDRLRSDGEAGIGGEGKEYGPGVGIKGGRKGVVGCAFGPGVSVEMVLMRRVEKDDNNSDKEIVEVTNGIGKVSVGGEELD</sequence>
<keyword evidence="2 3" id="KW-0808">Transferase</keyword>
<reference evidence="9 10" key="1">
    <citation type="submission" date="2019-06" db="EMBL/GenBank/DDBJ databases">
        <authorList>
            <person name="Palmer J.M."/>
        </authorList>
    </citation>
    <scope>NUCLEOTIDE SEQUENCE [LARGE SCALE GENOMIC DNA]</scope>
    <source>
        <strain evidence="7 9">TWF102</strain>
        <strain evidence="8 10">TWF703</strain>
    </source>
</reference>
<comment type="similarity">
    <text evidence="1 3">Belongs to the thiolase-like superfamily. Chalcone/stilbene synthases family.</text>
</comment>
<feature type="compositionally biased region" description="Acidic residues" evidence="4">
    <location>
        <begin position="71"/>
        <end position="91"/>
    </location>
</feature>
<evidence type="ECO:0000256" key="3">
    <source>
        <dbReference type="RuleBase" id="RU003633"/>
    </source>
</evidence>
<dbReference type="InterPro" id="IPR012328">
    <property type="entry name" value="Chalcone/stilbene_synt_C"/>
</dbReference>
<dbReference type="InterPro" id="IPR016039">
    <property type="entry name" value="Thiolase-like"/>
</dbReference>
<dbReference type="PANTHER" id="PTHR11877">
    <property type="entry name" value="HYDROXYMETHYLGLUTARYL-COA SYNTHASE"/>
    <property type="match status" value="1"/>
</dbReference>
<evidence type="ECO:0000313" key="9">
    <source>
        <dbReference type="Proteomes" id="UP000475325"/>
    </source>
</evidence>
<dbReference type="SUPFAM" id="SSF53901">
    <property type="entry name" value="Thiolase-like"/>
    <property type="match status" value="2"/>
</dbReference>
<dbReference type="AlphaFoldDB" id="A0A7C8JDH7"/>
<dbReference type="Gene3D" id="3.40.47.10">
    <property type="match status" value="2"/>
</dbReference>
<dbReference type="InterPro" id="IPR001099">
    <property type="entry name" value="Chalcone/stilbene_synt_N"/>
</dbReference>
<evidence type="ECO:0000259" key="6">
    <source>
        <dbReference type="Pfam" id="PF02797"/>
    </source>
</evidence>
<organism evidence="7 9">
    <name type="scientific">Orbilia oligospora</name>
    <name type="common">Nematode-trapping fungus</name>
    <name type="synonym">Arthrobotrys oligospora</name>
    <dbReference type="NCBI Taxonomy" id="2813651"/>
    <lineage>
        <taxon>Eukaryota</taxon>
        <taxon>Fungi</taxon>
        <taxon>Dikarya</taxon>
        <taxon>Ascomycota</taxon>
        <taxon>Pezizomycotina</taxon>
        <taxon>Orbiliomycetes</taxon>
        <taxon>Orbiliales</taxon>
        <taxon>Orbiliaceae</taxon>
        <taxon>Orbilia</taxon>
    </lineage>
</organism>
<name>A0A7C8JDH7_ORBOL</name>
<feature type="domain" description="Chalcone/stilbene synthase N-terminal" evidence="5">
    <location>
        <begin position="153"/>
        <end position="305"/>
    </location>
</feature>
<evidence type="ECO:0000259" key="5">
    <source>
        <dbReference type="Pfam" id="PF00195"/>
    </source>
</evidence>
<dbReference type="Pfam" id="PF02797">
    <property type="entry name" value="Chal_sti_synt_C"/>
    <property type="match status" value="1"/>
</dbReference>
<dbReference type="PANTHER" id="PTHR11877:SF46">
    <property type="entry name" value="TYPE III POLYKETIDE SYNTHASE A"/>
    <property type="match status" value="1"/>
</dbReference>
<gene>
    <name evidence="7" type="ORF">TWF102_004202</name>
    <name evidence="8" type="ORF">TWF703_000259</name>
</gene>
<dbReference type="EMBL" id="WIQZ01000010">
    <property type="protein sequence ID" value="KAF3142756.1"/>
    <property type="molecule type" value="Genomic_DNA"/>
</dbReference>
<dbReference type="InterPro" id="IPR011141">
    <property type="entry name" value="Polyketide_synthase_type-III"/>
</dbReference>
<comment type="caution">
    <text evidence="7">The sequence shown here is derived from an EMBL/GenBank/DDBJ whole genome shotgun (WGS) entry which is preliminary data.</text>
</comment>
<feature type="compositionally biased region" description="Low complexity" evidence="4">
    <location>
        <begin position="12"/>
        <end position="51"/>
    </location>
</feature>
<feature type="region of interest" description="Disordered" evidence="4">
    <location>
        <begin position="12"/>
        <end position="91"/>
    </location>
</feature>
<dbReference type="GO" id="GO:0016747">
    <property type="term" value="F:acyltransferase activity, transferring groups other than amino-acyl groups"/>
    <property type="evidence" value="ECO:0007669"/>
    <property type="project" value="InterPro"/>
</dbReference>
<evidence type="ECO:0000313" key="10">
    <source>
        <dbReference type="Proteomes" id="UP000480548"/>
    </source>
</evidence>
<dbReference type="GO" id="GO:0030639">
    <property type="term" value="P:polyketide biosynthetic process"/>
    <property type="evidence" value="ECO:0007669"/>
    <property type="project" value="TreeGrafter"/>
</dbReference>
<evidence type="ECO:0000256" key="2">
    <source>
        <dbReference type="ARBA" id="ARBA00022679"/>
    </source>
</evidence>
<evidence type="ECO:0000256" key="1">
    <source>
        <dbReference type="ARBA" id="ARBA00005531"/>
    </source>
</evidence>
<protein>
    <submittedName>
        <fullName evidence="7">Uncharacterized protein</fullName>
    </submittedName>
</protein>
<feature type="domain" description="Chalcone/stilbene synthase C-terminal" evidence="6">
    <location>
        <begin position="391"/>
        <end position="490"/>
    </location>
</feature>
<evidence type="ECO:0000313" key="7">
    <source>
        <dbReference type="EMBL" id="KAF3112806.1"/>
    </source>
</evidence>
<dbReference type="Proteomes" id="UP000475325">
    <property type="component" value="Unassembled WGS sequence"/>
</dbReference>
<evidence type="ECO:0000313" key="8">
    <source>
        <dbReference type="EMBL" id="KAF3142756.1"/>
    </source>
</evidence>
<dbReference type="EMBL" id="WIQW01000002">
    <property type="protein sequence ID" value="KAF3112806.1"/>
    <property type="molecule type" value="Genomic_DNA"/>
</dbReference>
<proteinExistence type="inferred from homology"/>
<accession>A0A7C8JDH7</accession>
<dbReference type="Proteomes" id="UP000480548">
    <property type="component" value="Unassembled WGS sequence"/>
</dbReference>
<dbReference type="Pfam" id="PF00195">
    <property type="entry name" value="Chal_sti_synt_N"/>
    <property type="match status" value="1"/>
</dbReference>